<reference evidence="4" key="3">
    <citation type="submission" date="2015-06" db="UniProtKB">
        <authorList>
            <consortium name="EnsemblMetazoa"/>
        </authorList>
    </citation>
    <scope>IDENTIFICATION</scope>
</reference>
<dbReference type="EMBL" id="AMQM01003697">
    <property type="status" value="NOT_ANNOTATED_CDS"/>
    <property type="molecule type" value="Genomic_DNA"/>
</dbReference>
<dbReference type="PANTHER" id="PTHR24104">
    <property type="entry name" value="E3 UBIQUITIN-PROTEIN LIGASE NHLRC1-RELATED"/>
    <property type="match status" value="1"/>
</dbReference>
<evidence type="ECO:0000313" key="5">
    <source>
        <dbReference type="Proteomes" id="UP000015101"/>
    </source>
</evidence>
<dbReference type="EnsemblMetazoa" id="HelroT170901">
    <property type="protein sequence ID" value="HelroP170901"/>
    <property type="gene ID" value="HelroG170901"/>
</dbReference>
<protein>
    <recommendedName>
        <fullName evidence="6">Bee-milk protein</fullName>
    </recommendedName>
</protein>
<dbReference type="RefSeq" id="XP_009014967.1">
    <property type="nucleotide sequence ID" value="XM_009016719.1"/>
</dbReference>
<dbReference type="GeneID" id="20203405"/>
<dbReference type="InParanoid" id="T1F3K6"/>
<feature type="signal peptide" evidence="2">
    <location>
        <begin position="1"/>
        <end position="20"/>
    </location>
</feature>
<dbReference type="SUPFAM" id="SSF101898">
    <property type="entry name" value="NHL repeat"/>
    <property type="match status" value="1"/>
</dbReference>
<keyword evidence="5" id="KW-1185">Reference proteome</keyword>
<proteinExistence type="predicted"/>
<dbReference type="GO" id="GO:0043161">
    <property type="term" value="P:proteasome-mediated ubiquitin-dependent protein catabolic process"/>
    <property type="evidence" value="ECO:0000318"/>
    <property type="project" value="GO_Central"/>
</dbReference>
<name>T1F3K6_HELRO</name>
<dbReference type="Gene3D" id="2.120.10.30">
    <property type="entry name" value="TolB, C-terminal domain"/>
    <property type="match status" value="1"/>
</dbReference>
<evidence type="ECO:0008006" key="6">
    <source>
        <dbReference type="Google" id="ProtNLM"/>
    </source>
</evidence>
<evidence type="ECO:0000313" key="4">
    <source>
        <dbReference type="EnsemblMetazoa" id="HelroP170901"/>
    </source>
</evidence>
<dbReference type="InterPro" id="IPR011042">
    <property type="entry name" value="6-blade_b-propeller_TolB-like"/>
</dbReference>
<evidence type="ECO:0000256" key="2">
    <source>
        <dbReference type="SAM" id="SignalP"/>
    </source>
</evidence>
<dbReference type="HOGENOM" id="CLU_698841_0_0_1"/>
<keyword evidence="2" id="KW-0732">Signal</keyword>
<organism evidence="4 5">
    <name type="scientific">Helobdella robusta</name>
    <name type="common">Californian leech</name>
    <dbReference type="NCBI Taxonomy" id="6412"/>
    <lineage>
        <taxon>Eukaryota</taxon>
        <taxon>Metazoa</taxon>
        <taxon>Spiralia</taxon>
        <taxon>Lophotrochozoa</taxon>
        <taxon>Annelida</taxon>
        <taxon>Clitellata</taxon>
        <taxon>Hirudinea</taxon>
        <taxon>Rhynchobdellida</taxon>
        <taxon>Glossiphoniidae</taxon>
        <taxon>Helobdella</taxon>
    </lineage>
</organism>
<accession>T1F3K6</accession>
<dbReference type="AlphaFoldDB" id="T1F3K6"/>
<dbReference type="Proteomes" id="UP000015101">
    <property type="component" value="Unassembled WGS sequence"/>
</dbReference>
<dbReference type="CTD" id="20203405"/>
<dbReference type="GO" id="GO:0030371">
    <property type="term" value="F:translation repressor activity"/>
    <property type="evidence" value="ECO:0000318"/>
    <property type="project" value="GO_Central"/>
</dbReference>
<feature type="region of interest" description="Disordered" evidence="1">
    <location>
        <begin position="69"/>
        <end position="90"/>
    </location>
</feature>
<dbReference type="InterPro" id="IPR050952">
    <property type="entry name" value="TRIM-NHL_E3_ligases"/>
</dbReference>
<dbReference type="EMBL" id="KB096275">
    <property type="protein sequence ID" value="ESO06871.1"/>
    <property type="molecule type" value="Genomic_DNA"/>
</dbReference>
<evidence type="ECO:0000313" key="3">
    <source>
        <dbReference type="EMBL" id="ESO06871.1"/>
    </source>
</evidence>
<reference evidence="5" key="1">
    <citation type="submission" date="2012-12" db="EMBL/GenBank/DDBJ databases">
        <authorList>
            <person name="Hellsten U."/>
            <person name="Grimwood J."/>
            <person name="Chapman J.A."/>
            <person name="Shapiro H."/>
            <person name="Aerts A."/>
            <person name="Otillar R.P."/>
            <person name="Terry A.Y."/>
            <person name="Boore J.L."/>
            <person name="Simakov O."/>
            <person name="Marletaz F."/>
            <person name="Cho S.-J."/>
            <person name="Edsinger-Gonzales E."/>
            <person name="Havlak P."/>
            <person name="Kuo D.-H."/>
            <person name="Larsson T."/>
            <person name="Lv J."/>
            <person name="Arendt D."/>
            <person name="Savage R."/>
            <person name="Osoegawa K."/>
            <person name="de Jong P."/>
            <person name="Lindberg D.R."/>
            <person name="Seaver E.C."/>
            <person name="Weisblat D.A."/>
            <person name="Putnam N.H."/>
            <person name="Grigoriev I.V."/>
            <person name="Rokhsar D.S."/>
        </authorList>
    </citation>
    <scope>NUCLEOTIDE SEQUENCE</scope>
</reference>
<feature type="region of interest" description="Disordered" evidence="1">
    <location>
        <begin position="263"/>
        <end position="287"/>
    </location>
</feature>
<dbReference type="GO" id="GO:0000209">
    <property type="term" value="P:protein polyubiquitination"/>
    <property type="evidence" value="ECO:0000318"/>
    <property type="project" value="GO_Central"/>
</dbReference>
<dbReference type="KEGG" id="hro:HELRODRAFT_170901"/>
<feature type="chain" id="PRO_5010980205" description="Bee-milk protein" evidence="2">
    <location>
        <begin position="21"/>
        <end position="395"/>
    </location>
</feature>
<feature type="compositionally biased region" description="Pro residues" evidence="1">
    <location>
        <begin position="273"/>
        <end position="283"/>
    </location>
</feature>
<gene>
    <name evidence="4" type="primary">20203405</name>
    <name evidence="3" type="ORF">HELRODRAFT_170901</name>
</gene>
<dbReference type="PANTHER" id="PTHR24104:SF57">
    <property type="entry name" value="BEE-MILK PROTEIN"/>
    <property type="match status" value="1"/>
</dbReference>
<sequence length="395" mass="42998">MNISSIGSLLGNLVASCCLAFYEMGTLNNDNYQQVGDARPAFHSPPQLSINFLNASLLPAASSQAAATSASGSGATSPSSSSSSSSLLNQSMGTSHQSNWYLIVGESQRLHVFNSSGLSVRIIGWGTVAPLAISVAPNGLVYVADAKLKSIRYYNTHLNWEDHSWRPNMFEFPSDLAMISTDDIIVADPVKKQVSRHDASTGLFLMTYRDPSEDYEMPSFIYVKNNEEVYILDVAKSSIFVFSENGYLIKKIKLTLRAATSHQQSPVRHLSPTSPPPSSPTPSSPSFVLRPSSLNAVCSKPSLPSGSACWQADRHNVNGFSVDGHGNILICDYIRDQIIIYSPDGQESHSLSTCSPEIQLKRPTRIIFSKTCDKIAVLEHDEPNNSSSIKLINLH</sequence>
<reference evidence="3 5" key="2">
    <citation type="journal article" date="2013" name="Nature">
        <title>Insights into bilaterian evolution from three spiralian genomes.</title>
        <authorList>
            <person name="Simakov O."/>
            <person name="Marletaz F."/>
            <person name="Cho S.J."/>
            <person name="Edsinger-Gonzales E."/>
            <person name="Havlak P."/>
            <person name="Hellsten U."/>
            <person name="Kuo D.H."/>
            <person name="Larsson T."/>
            <person name="Lv J."/>
            <person name="Arendt D."/>
            <person name="Savage R."/>
            <person name="Osoegawa K."/>
            <person name="de Jong P."/>
            <person name="Grimwood J."/>
            <person name="Chapman J.A."/>
            <person name="Shapiro H."/>
            <person name="Aerts A."/>
            <person name="Otillar R.P."/>
            <person name="Terry A.Y."/>
            <person name="Boore J.L."/>
            <person name="Grigoriev I.V."/>
            <person name="Lindberg D.R."/>
            <person name="Seaver E.C."/>
            <person name="Weisblat D.A."/>
            <person name="Putnam N.H."/>
            <person name="Rokhsar D.S."/>
        </authorList>
    </citation>
    <scope>NUCLEOTIDE SEQUENCE</scope>
</reference>
<evidence type="ECO:0000256" key="1">
    <source>
        <dbReference type="SAM" id="MobiDB-lite"/>
    </source>
</evidence>
<dbReference type="GO" id="GO:0017148">
    <property type="term" value="P:negative regulation of translation"/>
    <property type="evidence" value="ECO:0000318"/>
    <property type="project" value="GO_Central"/>
</dbReference>
<dbReference type="GO" id="GO:0061630">
    <property type="term" value="F:ubiquitin protein ligase activity"/>
    <property type="evidence" value="ECO:0000318"/>
    <property type="project" value="GO_Central"/>
</dbReference>